<evidence type="ECO:0000313" key="2">
    <source>
        <dbReference type="Proteomes" id="UP000838756"/>
    </source>
</evidence>
<sequence>MCQCDGVAEQRATHLSSSASLHETLGEMGGLLSFWSQFGWLELSS</sequence>
<evidence type="ECO:0000313" key="1">
    <source>
        <dbReference type="EMBL" id="CAH2216756.1"/>
    </source>
</evidence>
<dbReference type="Proteomes" id="UP000838756">
    <property type="component" value="Unassembled WGS sequence"/>
</dbReference>
<proteinExistence type="predicted"/>
<dbReference type="EMBL" id="CAKXAJ010016707">
    <property type="protein sequence ID" value="CAH2216756.1"/>
    <property type="molecule type" value="Genomic_DNA"/>
</dbReference>
<reference evidence="1" key="1">
    <citation type="submission" date="2022-03" db="EMBL/GenBank/DDBJ databases">
        <authorList>
            <person name="Lindestad O."/>
        </authorList>
    </citation>
    <scope>NUCLEOTIDE SEQUENCE</scope>
</reference>
<protein>
    <submittedName>
        <fullName evidence="1">Jg4663 protein</fullName>
    </submittedName>
</protein>
<comment type="caution">
    <text evidence="1">The sequence shown here is derived from an EMBL/GenBank/DDBJ whole genome shotgun (WGS) entry which is preliminary data.</text>
</comment>
<feature type="non-terminal residue" evidence="1">
    <location>
        <position position="45"/>
    </location>
</feature>
<name>A0A8S4QRK3_9NEOP</name>
<dbReference type="AlphaFoldDB" id="A0A8S4QRK3"/>
<keyword evidence="2" id="KW-1185">Reference proteome</keyword>
<gene>
    <name evidence="1" type="primary">jg4663</name>
    <name evidence="1" type="ORF">PAEG_LOCUS4721</name>
</gene>
<dbReference type="OrthoDB" id="5419617at2759"/>
<accession>A0A8S4QRK3</accession>
<organism evidence="1 2">
    <name type="scientific">Pararge aegeria aegeria</name>
    <dbReference type="NCBI Taxonomy" id="348720"/>
    <lineage>
        <taxon>Eukaryota</taxon>
        <taxon>Metazoa</taxon>
        <taxon>Ecdysozoa</taxon>
        <taxon>Arthropoda</taxon>
        <taxon>Hexapoda</taxon>
        <taxon>Insecta</taxon>
        <taxon>Pterygota</taxon>
        <taxon>Neoptera</taxon>
        <taxon>Endopterygota</taxon>
        <taxon>Lepidoptera</taxon>
        <taxon>Glossata</taxon>
        <taxon>Ditrysia</taxon>
        <taxon>Papilionoidea</taxon>
        <taxon>Nymphalidae</taxon>
        <taxon>Satyrinae</taxon>
        <taxon>Satyrini</taxon>
        <taxon>Parargina</taxon>
        <taxon>Pararge</taxon>
    </lineage>
</organism>